<dbReference type="SUPFAM" id="SSF103473">
    <property type="entry name" value="MFS general substrate transporter"/>
    <property type="match status" value="1"/>
</dbReference>
<dbReference type="PANTHER" id="PTHR23511:SF35">
    <property type="entry name" value="MAJOR FACILITATOR SUPERFAMILY (MFS) PROFILE DOMAIN-CONTAINING PROTEIN"/>
    <property type="match status" value="1"/>
</dbReference>
<name>A0A6J2JAX6_BOMMA</name>
<dbReference type="Pfam" id="PF07690">
    <property type="entry name" value="MFS_1"/>
    <property type="match status" value="1"/>
</dbReference>
<feature type="transmembrane region" description="Helical" evidence="6">
    <location>
        <begin position="356"/>
        <end position="379"/>
    </location>
</feature>
<dbReference type="Proteomes" id="UP000504629">
    <property type="component" value="Unplaced"/>
</dbReference>
<feature type="transmembrane region" description="Helical" evidence="6">
    <location>
        <begin position="30"/>
        <end position="57"/>
    </location>
</feature>
<feature type="transmembrane region" description="Helical" evidence="6">
    <location>
        <begin position="123"/>
        <end position="144"/>
    </location>
</feature>
<dbReference type="AlphaFoldDB" id="A0A6J2JAX6"/>
<evidence type="ECO:0000256" key="6">
    <source>
        <dbReference type="SAM" id="Phobius"/>
    </source>
</evidence>
<dbReference type="RefSeq" id="XP_028026292.1">
    <property type="nucleotide sequence ID" value="XM_028170491.1"/>
</dbReference>
<dbReference type="PROSITE" id="PS50850">
    <property type="entry name" value="MFS"/>
    <property type="match status" value="1"/>
</dbReference>
<evidence type="ECO:0000256" key="4">
    <source>
        <dbReference type="ARBA" id="ARBA00022989"/>
    </source>
</evidence>
<organism evidence="8 9">
    <name type="scientific">Bombyx mandarina</name>
    <name type="common">Wild silk moth</name>
    <name type="synonym">Wild silkworm</name>
    <dbReference type="NCBI Taxonomy" id="7092"/>
    <lineage>
        <taxon>Eukaryota</taxon>
        <taxon>Metazoa</taxon>
        <taxon>Ecdysozoa</taxon>
        <taxon>Arthropoda</taxon>
        <taxon>Hexapoda</taxon>
        <taxon>Insecta</taxon>
        <taxon>Pterygota</taxon>
        <taxon>Neoptera</taxon>
        <taxon>Endopterygota</taxon>
        <taxon>Lepidoptera</taxon>
        <taxon>Glossata</taxon>
        <taxon>Ditrysia</taxon>
        <taxon>Bombycoidea</taxon>
        <taxon>Bombycidae</taxon>
        <taxon>Bombycinae</taxon>
        <taxon>Bombyx</taxon>
    </lineage>
</organism>
<feature type="transmembrane region" description="Helical" evidence="6">
    <location>
        <begin position="99"/>
        <end position="117"/>
    </location>
</feature>
<feature type="transmembrane region" description="Helical" evidence="6">
    <location>
        <begin position="473"/>
        <end position="492"/>
    </location>
</feature>
<keyword evidence="5 6" id="KW-0472">Membrane</keyword>
<evidence type="ECO:0000256" key="1">
    <source>
        <dbReference type="ARBA" id="ARBA00004141"/>
    </source>
</evidence>
<accession>A0A6J2JAX6</accession>
<evidence type="ECO:0000313" key="8">
    <source>
        <dbReference type="Proteomes" id="UP000504629"/>
    </source>
</evidence>
<feature type="transmembrane region" description="Helical" evidence="6">
    <location>
        <begin position="411"/>
        <end position="432"/>
    </location>
</feature>
<feature type="transmembrane region" description="Helical" evidence="6">
    <location>
        <begin position="199"/>
        <end position="218"/>
    </location>
</feature>
<dbReference type="Gene3D" id="1.20.1250.20">
    <property type="entry name" value="MFS general substrate transporter like domains"/>
    <property type="match status" value="1"/>
</dbReference>
<dbReference type="GeneID" id="114240041"/>
<feature type="transmembrane region" description="Helical" evidence="6">
    <location>
        <begin position="293"/>
        <end position="312"/>
    </location>
</feature>
<keyword evidence="2" id="KW-0813">Transport</keyword>
<keyword evidence="8" id="KW-1185">Reference proteome</keyword>
<evidence type="ECO:0000256" key="2">
    <source>
        <dbReference type="ARBA" id="ARBA00022448"/>
    </source>
</evidence>
<evidence type="ECO:0000256" key="5">
    <source>
        <dbReference type="ARBA" id="ARBA00023136"/>
    </source>
</evidence>
<feature type="transmembrane region" description="Helical" evidence="6">
    <location>
        <begin position="386"/>
        <end position="405"/>
    </location>
</feature>
<keyword evidence="3 6" id="KW-0812">Transmembrane</keyword>
<dbReference type="InterPro" id="IPR036259">
    <property type="entry name" value="MFS_trans_sf"/>
</dbReference>
<dbReference type="InterPro" id="IPR020846">
    <property type="entry name" value="MFS_dom"/>
</dbReference>
<dbReference type="GO" id="GO:0022857">
    <property type="term" value="F:transmembrane transporter activity"/>
    <property type="evidence" value="ECO:0007669"/>
    <property type="project" value="InterPro"/>
</dbReference>
<evidence type="ECO:0000256" key="3">
    <source>
        <dbReference type="ARBA" id="ARBA00022692"/>
    </source>
</evidence>
<evidence type="ECO:0000259" key="7">
    <source>
        <dbReference type="PROSITE" id="PS50850"/>
    </source>
</evidence>
<feature type="transmembrane region" description="Helical" evidence="6">
    <location>
        <begin position="444"/>
        <end position="467"/>
    </location>
</feature>
<gene>
    <name evidence="9" type="primary">LOC114240041</name>
</gene>
<feature type="transmembrane region" description="Helical" evidence="6">
    <location>
        <begin position="156"/>
        <end position="179"/>
    </location>
</feature>
<dbReference type="OrthoDB" id="433512at2759"/>
<feature type="transmembrane region" description="Helical" evidence="6">
    <location>
        <begin position="69"/>
        <end position="87"/>
    </location>
</feature>
<protein>
    <submittedName>
        <fullName evidence="9">Transporter svop-1</fullName>
    </submittedName>
</protein>
<proteinExistence type="predicted"/>
<sequence length="510" mass="56438">MAFTKQEVVVNKKCSYDTAMDLTGFGIYNIIMLTSCCLIILAMYMDIFGFSVVMPAVACDMDLTTAEQGLLSAIPLIGVMFSSYVWGFCADTRGRRTTLLFAMPVGSIFGFAASMAPSYISLAILKFLSASFTSSANAAAFVLVGESAPKRHRSRFMFLLASATMCVQFIICSFALPVFKHSFYIEISWLHMEYRPWRMLMQIISIPGVLGTIAMAFLNESPKFLLSRDQTVKALDTLKSIYRWNTGRKPYTYPVSSVYLDEEPVLVENSSFFRKMWDQTAPLFKPPLLKNSLMLYYILMCAYMTSTGYTMWVPTMTNAYFSGGDKNGLTFCEVASNAASATNSTLKDCDNIIQPMTLYAVMCYSGVSTVSSVLLSFAVGPLGKKLTTLLVFAVAAFCGVLLLFVRVPMLSIALFFLFLYVALILGNVNSYLVEWNPTHLRGMATCLSVVVARGFGFISVQLIASLLTDYCTPMISGYVLLVISGFVVSIFLPPERKPVSQSDEEKPIDQ</sequence>
<feature type="domain" description="Major facilitator superfamily (MFS) profile" evidence="7">
    <location>
        <begin position="30"/>
        <end position="497"/>
    </location>
</feature>
<dbReference type="InterPro" id="IPR011701">
    <property type="entry name" value="MFS"/>
</dbReference>
<comment type="subcellular location">
    <subcellularLocation>
        <location evidence="1">Membrane</location>
        <topology evidence="1">Multi-pass membrane protein</topology>
    </subcellularLocation>
</comment>
<keyword evidence="4 6" id="KW-1133">Transmembrane helix</keyword>
<reference evidence="9" key="1">
    <citation type="submission" date="2025-08" db="UniProtKB">
        <authorList>
            <consortium name="RefSeq"/>
        </authorList>
    </citation>
    <scope>IDENTIFICATION</scope>
    <source>
        <tissue evidence="9">Silk gland</tissue>
    </source>
</reference>
<dbReference type="KEGG" id="bman:114240041"/>
<dbReference type="PANTHER" id="PTHR23511">
    <property type="entry name" value="SYNAPTIC VESICLE GLYCOPROTEIN 2"/>
    <property type="match status" value="1"/>
</dbReference>
<dbReference type="GO" id="GO:0016020">
    <property type="term" value="C:membrane"/>
    <property type="evidence" value="ECO:0007669"/>
    <property type="project" value="UniProtKB-SubCell"/>
</dbReference>
<evidence type="ECO:0000313" key="9">
    <source>
        <dbReference type="RefSeq" id="XP_028026292.1"/>
    </source>
</evidence>